<dbReference type="InterPro" id="IPR005119">
    <property type="entry name" value="LysR_subst-bd"/>
</dbReference>
<dbReference type="CDD" id="cd08422">
    <property type="entry name" value="PBP2_CrgA_like"/>
    <property type="match status" value="1"/>
</dbReference>
<dbReference type="PROSITE" id="PS50931">
    <property type="entry name" value="HTH_LYSR"/>
    <property type="match status" value="1"/>
</dbReference>
<comment type="caution">
    <text evidence="6">The sequence shown here is derived from an EMBL/GenBank/DDBJ whole genome shotgun (WGS) entry which is preliminary data.</text>
</comment>
<reference evidence="6 7" key="1">
    <citation type="submission" date="2020-04" db="EMBL/GenBank/DDBJ databases">
        <title>Draft genome of Pyxidicoccus fallax type strain.</title>
        <authorList>
            <person name="Whitworth D.E."/>
        </authorList>
    </citation>
    <scope>NUCLEOTIDE SEQUENCE [LARGE SCALE GENOMIC DNA]</scope>
    <source>
        <strain evidence="6 7">DSM 14698</strain>
    </source>
</reference>
<dbReference type="InterPro" id="IPR036388">
    <property type="entry name" value="WH-like_DNA-bd_sf"/>
</dbReference>
<dbReference type="Pfam" id="PF03466">
    <property type="entry name" value="LysR_substrate"/>
    <property type="match status" value="1"/>
</dbReference>
<dbReference type="RefSeq" id="WP_169351064.1">
    <property type="nucleotide sequence ID" value="NZ_JABBJJ010000362.1"/>
</dbReference>
<dbReference type="AlphaFoldDB" id="A0A848LVR7"/>
<dbReference type="GO" id="GO:0003700">
    <property type="term" value="F:DNA-binding transcription factor activity"/>
    <property type="evidence" value="ECO:0007669"/>
    <property type="project" value="InterPro"/>
</dbReference>
<dbReference type="GO" id="GO:0043565">
    <property type="term" value="F:sequence-specific DNA binding"/>
    <property type="evidence" value="ECO:0007669"/>
    <property type="project" value="TreeGrafter"/>
</dbReference>
<evidence type="ECO:0000256" key="1">
    <source>
        <dbReference type="ARBA" id="ARBA00009437"/>
    </source>
</evidence>
<dbReference type="Gene3D" id="1.10.10.10">
    <property type="entry name" value="Winged helix-like DNA-binding domain superfamily/Winged helix DNA-binding domain"/>
    <property type="match status" value="1"/>
</dbReference>
<accession>A0A848LVR7</accession>
<protein>
    <submittedName>
        <fullName evidence="6">LysR family transcriptional regulator</fullName>
    </submittedName>
</protein>
<dbReference type="InterPro" id="IPR036390">
    <property type="entry name" value="WH_DNA-bd_sf"/>
</dbReference>
<dbReference type="Proteomes" id="UP000518300">
    <property type="component" value="Unassembled WGS sequence"/>
</dbReference>
<sequence>MVKPVNLRGIVEFVAAAEAGSFSAAARQLGVSVAHVSRRVTALEKDLGVQLLKRNTRSSTLTEQGRAFHRNCRDILGALEEARETARSARQPRGRIRMSMGGHFAETVLAPLLGEFIALHPGISLELEMTNRAVRLVEEDFDLAVRLGPLAPSSLVSRRLVGFPLLTLAAPTLYATPPVHPGALDPGTCLALHDRPWVFERAGERHVLQPGGRVRSGSGTLLVRAAVAGAGAIQVPSYFGAEEVAAGRLVQLLPEWSSAGGALEFFLVYPEQRHLPARLRALVDFLLDRVRPGAS</sequence>
<dbReference type="Pfam" id="PF00126">
    <property type="entry name" value="HTH_1"/>
    <property type="match status" value="1"/>
</dbReference>
<proteinExistence type="inferred from homology"/>
<dbReference type="Gene3D" id="3.40.190.290">
    <property type="match status" value="1"/>
</dbReference>
<evidence type="ECO:0000259" key="5">
    <source>
        <dbReference type="PROSITE" id="PS50931"/>
    </source>
</evidence>
<keyword evidence="2" id="KW-0805">Transcription regulation</keyword>
<dbReference type="SUPFAM" id="SSF53850">
    <property type="entry name" value="Periplasmic binding protein-like II"/>
    <property type="match status" value="1"/>
</dbReference>
<keyword evidence="4" id="KW-0804">Transcription</keyword>
<dbReference type="GO" id="GO:0006351">
    <property type="term" value="P:DNA-templated transcription"/>
    <property type="evidence" value="ECO:0007669"/>
    <property type="project" value="TreeGrafter"/>
</dbReference>
<dbReference type="InterPro" id="IPR058163">
    <property type="entry name" value="LysR-type_TF_proteobact-type"/>
</dbReference>
<evidence type="ECO:0000256" key="3">
    <source>
        <dbReference type="ARBA" id="ARBA00023125"/>
    </source>
</evidence>
<keyword evidence="7" id="KW-1185">Reference proteome</keyword>
<comment type="similarity">
    <text evidence="1">Belongs to the LysR transcriptional regulatory family.</text>
</comment>
<evidence type="ECO:0000256" key="4">
    <source>
        <dbReference type="ARBA" id="ARBA00023163"/>
    </source>
</evidence>
<evidence type="ECO:0000313" key="6">
    <source>
        <dbReference type="EMBL" id="NMO21896.1"/>
    </source>
</evidence>
<evidence type="ECO:0000313" key="7">
    <source>
        <dbReference type="Proteomes" id="UP000518300"/>
    </source>
</evidence>
<name>A0A848LVR7_9BACT</name>
<dbReference type="PANTHER" id="PTHR30537">
    <property type="entry name" value="HTH-TYPE TRANSCRIPTIONAL REGULATOR"/>
    <property type="match status" value="1"/>
</dbReference>
<dbReference type="EMBL" id="JABBJJ010000362">
    <property type="protein sequence ID" value="NMO21896.1"/>
    <property type="molecule type" value="Genomic_DNA"/>
</dbReference>
<dbReference type="FunFam" id="1.10.10.10:FF:000001">
    <property type="entry name" value="LysR family transcriptional regulator"/>
    <property type="match status" value="1"/>
</dbReference>
<dbReference type="InterPro" id="IPR000847">
    <property type="entry name" value="LysR_HTH_N"/>
</dbReference>
<dbReference type="PANTHER" id="PTHR30537:SF5">
    <property type="entry name" value="HTH-TYPE TRANSCRIPTIONAL ACTIVATOR TTDR-RELATED"/>
    <property type="match status" value="1"/>
</dbReference>
<organism evidence="6 7">
    <name type="scientific">Pyxidicoccus fallax</name>
    <dbReference type="NCBI Taxonomy" id="394095"/>
    <lineage>
        <taxon>Bacteria</taxon>
        <taxon>Pseudomonadati</taxon>
        <taxon>Myxococcota</taxon>
        <taxon>Myxococcia</taxon>
        <taxon>Myxococcales</taxon>
        <taxon>Cystobacterineae</taxon>
        <taxon>Myxococcaceae</taxon>
        <taxon>Pyxidicoccus</taxon>
    </lineage>
</organism>
<keyword evidence="3" id="KW-0238">DNA-binding</keyword>
<gene>
    <name evidence="6" type="ORF">HG543_44650</name>
</gene>
<feature type="domain" description="HTH lysR-type" evidence="5">
    <location>
        <begin position="5"/>
        <end position="62"/>
    </location>
</feature>
<dbReference type="SUPFAM" id="SSF46785">
    <property type="entry name" value="Winged helix' DNA-binding domain"/>
    <property type="match status" value="1"/>
</dbReference>
<evidence type="ECO:0000256" key="2">
    <source>
        <dbReference type="ARBA" id="ARBA00023015"/>
    </source>
</evidence>